<accession>A0A6M4IRG8</accession>
<evidence type="ECO:0000313" key="2">
    <source>
        <dbReference type="Proteomes" id="UP000500938"/>
    </source>
</evidence>
<dbReference type="RefSeq" id="WP_171225530.1">
    <property type="nucleotide sequence ID" value="NZ_CP053085.1"/>
</dbReference>
<proteinExistence type="predicted"/>
<gene>
    <name evidence="1" type="ORF">HKW67_11555</name>
</gene>
<evidence type="ECO:0000313" key="1">
    <source>
        <dbReference type="EMBL" id="QJR36097.1"/>
    </source>
</evidence>
<dbReference type="EMBL" id="CP053085">
    <property type="protein sequence ID" value="QJR36097.1"/>
    <property type="molecule type" value="Genomic_DNA"/>
</dbReference>
<protein>
    <submittedName>
        <fullName evidence="1">Uncharacterized protein</fullName>
    </submittedName>
</protein>
<sequence length="80" mass="9078">MVMPRALRAVLDSLSEKGDPTLRIVRDLRAITADLDAAIADIEQAPNDVERRAARLRRVRALRHMINTLTELESEWTRAS</sequence>
<name>A0A6M4IRG8_9BACT</name>
<reference evidence="1 2" key="1">
    <citation type="submission" date="2020-05" db="EMBL/GenBank/DDBJ databases">
        <title>Complete genome sequence of Gemmatimonas greenlandica TET16.</title>
        <authorList>
            <person name="Zeng Y."/>
        </authorList>
    </citation>
    <scope>NUCLEOTIDE SEQUENCE [LARGE SCALE GENOMIC DNA]</scope>
    <source>
        <strain evidence="1 2">TET16</strain>
    </source>
</reference>
<organism evidence="1 2">
    <name type="scientific">Gemmatimonas groenlandica</name>
    <dbReference type="NCBI Taxonomy" id="2732249"/>
    <lineage>
        <taxon>Bacteria</taxon>
        <taxon>Pseudomonadati</taxon>
        <taxon>Gemmatimonadota</taxon>
        <taxon>Gemmatimonadia</taxon>
        <taxon>Gemmatimonadales</taxon>
        <taxon>Gemmatimonadaceae</taxon>
        <taxon>Gemmatimonas</taxon>
    </lineage>
</organism>
<dbReference type="AlphaFoldDB" id="A0A6M4IRG8"/>
<keyword evidence="2" id="KW-1185">Reference proteome</keyword>
<dbReference type="KEGG" id="ggr:HKW67_11555"/>
<dbReference type="Proteomes" id="UP000500938">
    <property type="component" value="Chromosome"/>
</dbReference>